<gene>
    <name evidence="3" type="ORF">KZH69_03680</name>
</gene>
<name>A0ABS6XSD1_9FLAO</name>
<feature type="transmembrane region" description="Helical" evidence="1">
    <location>
        <begin position="62"/>
        <end position="80"/>
    </location>
</feature>
<evidence type="ECO:0000313" key="3">
    <source>
        <dbReference type="EMBL" id="MBW4359580.1"/>
    </source>
</evidence>
<comment type="caution">
    <text evidence="3">The sequence shown here is derived from an EMBL/GenBank/DDBJ whole genome shotgun (WGS) entry which is preliminary data.</text>
</comment>
<feature type="chain" id="PRO_5046465461" evidence="2">
    <location>
        <begin position="37"/>
        <end position="87"/>
    </location>
</feature>
<proteinExistence type="predicted"/>
<keyword evidence="1" id="KW-0472">Membrane</keyword>
<keyword evidence="1" id="KW-0812">Transmembrane</keyword>
<accession>A0ABS6XSD1</accession>
<evidence type="ECO:0000313" key="4">
    <source>
        <dbReference type="Proteomes" id="UP000812031"/>
    </source>
</evidence>
<feature type="signal peptide" evidence="2">
    <location>
        <begin position="1"/>
        <end position="36"/>
    </location>
</feature>
<keyword evidence="4" id="KW-1185">Reference proteome</keyword>
<evidence type="ECO:0000256" key="2">
    <source>
        <dbReference type="SAM" id="SignalP"/>
    </source>
</evidence>
<dbReference type="EMBL" id="JAHWYN010000003">
    <property type="protein sequence ID" value="MBW4359580.1"/>
    <property type="molecule type" value="Genomic_DNA"/>
</dbReference>
<sequence length="87" mass="9953">MFKKENRKERMEKRRVGLRVCLFVLCSMFFSLSASAQCAMCRAALNGEENTSKAAAINDGIVYLMVIPYVLVGALGYYIYRMKKKKQ</sequence>
<protein>
    <submittedName>
        <fullName evidence="3">Uncharacterized protein</fullName>
    </submittedName>
</protein>
<dbReference type="Proteomes" id="UP000812031">
    <property type="component" value="Unassembled WGS sequence"/>
</dbReference>
<organism evidence="3 4">
    <name type="scientific">Flavobacterium taihuense</name>
    <dbReference type="NCBI Taxonomy" id="2857508"/>
    <lineage>
        <taxon>Bacteria</taxon>
        <taxon>Pseudomonadati</taxon>
        <taxon>Bacteroidota</taxon>
        <taxon>Flavobacteriia</taxon>
        <taxon>Flavobacteriales</taxon>
        <taxon>Flavobacteriaceae</taxon>
        <taxon>Flavobacterium</taxon>
    </lineage>
</organism>
<keyword evidence="1" id="KW-1133">Transmembrane helix</keyword>
<dbReference type="RefSeq" id="WP_219316112.1">
    <property type="nucleotide sequence ID" value="NZ_JAHWYN010000003.1"/>
</dbReference>
<reference evidence="3 4" key="1">
    <citation type="submission" date="2021-07" db="EMBL/GenBank/DDBJ databases">
        <title>Flavobacterium sp. nov. isolated from sediment on the Taihu Lake.</title>
        <authorList>
            <person name="Qu J.-H."/>
        </authorList>
    </citation>
    <scope>NUCLEOTIDE SEQUENCE [LARGE SCALE GENOMIC DNA]</scope>
    <source>
        <strain evidence="3 4">NAS39</strain>
    </source>
</reference>
<evidence type="ECO:0000256" key="1">
    <source>
        <dbReference type="SAM" id="Phobius"/>
    </source>
</evidence>
<keyword evidence="2" id="KW-0732">Signal</keyword>